<comment type="caution">
    <text evidence="2">The sequence shown here is derived from an EMBL/GenBank/DDBJ whole genome shotgun (WGS) entry which is preliminary data.</text>
</comment>
<name>A0ABQ6QT90_9BACT</name>
<accession>A0ABQ6QT90</accession>
<organism evidence="2 3">
    <name type="scientific">Corallococcus caeni</name>
    <dbReference type="NCBI Taxonomy" id="3082388"/>
    <lineage>
        <taxon>Bacteria</taxon>
        <taxon>Pseudomonadati</taxon>
        <taxon>Myxococcota</taxon>
        <taxon>Myxococcia</taxon>
        <taxon>Myxococcales</taxon>
        <taxon>Cystobacterineae</taxon>
        <taxon>Myxococcaceae</taxon>
        <taxon>Corallococcus</taxon>
    </lineage>
</organism>
<feature type="compositionally biased region" description="Low complexity" evidence="1">
    <location>
        <begin position="21"/>
        <end position="109"/>
    </location>
</feature>
<evidence type="ECO:0000313" key="3">
    <source>
        <dbReference type="Proteomes" id="UP001342631"/>
    </source>
</evidence>
<sequence length="307" mass="31851">MLVLAVGCRTPSAGLRAAGASDSGNSSQGDSSQSDSGNSSQGDSSQGDSSKSDSGNSSGGDSSRSGSNGSSDEGSSESGSGESSDSDSGNSSHGDSSKSDSGGSSGSSDHSSEEGSSHSGSSDHSSGSSEHSNSGSSESNQVDQGDDSRTRSESSNGRENQLLSTATVALTVMGLGIIIWQSYERAARRKGKQPSPKEVGHAAQVYLRARTHQLREDLALGAGPTVDDLAQAARIRRENLDVFGKLLRTHRQELLMMADAKQLTPERARAWLERVGELARTEPRLEEDRQAFLLDQEGATQAAEALQ</sequence>
<protein>
    <recommendedName>
        <fullName evidence="4">Lipoprotein</fullName>
    </recommendedName>
</protein>
<feature type="region of interest" description="Disordered" evidence="1">
    <location>
        <begin position="1"/>
        <end position="160"/>
    </location>
</feature>
<proteinExistence type="predicted"/>
<evidence type="ECO:0000313" key="2">
    <source>
        <dbReference type="EMBL" id="GMU07239.1"/>
    </source>
</evidence>
<keyword evidence="3" id="KW-1185">Reference proteome</keyword>
<feature type="compositionally biased region" description="Low complexity" evidence="1">
    <location>
        <begin position="117"/>
        <end position="141"/>
    </location>
</feature>
<reference evidence="2 3" key="1">
    <citation type="journal article" date="2024" name="Arch. Microbiol.">
        <title>Corallococcus caeni sp. nov., a novel myxobacterium isolated from activated sludge.</title>
        <authorList>
            <person name="Tomita S."/>
            <person name="Nakai R."/>
            <person name="Kuroda K."/>
            <person name="Kurashita H."/>
            <person name="Hatamoto M."/>
            <person name="Yamaguchi T."/>
            <person name="Narihiro T."/>
        </authorList>
    </citation>
    <scope>NUCLEOTIDE SEQUENCE [LARGE SCALE GENOMIC DNA]</scope>
    <source>
        <strain evidence="2 3">NO1</strain>
    </source>
</reference>
<evidence type="ECO:0000256" key="1">
    <source>
        <dbReference type="SAM" id="MobiDB-lite"/>
    </source>
</evidence>
<dbReference type="Proteomes" id="UP001342631">
    <property type="component" value="Unassembled WGS sequence"/>
</dbReference>
<dbReference type="EMBL" id="BTTX01000003">
    <property type="protein sequence ID" value="GMU07239.1"/>
    <property type="molecule type" value="Genomic_DNA"/>
</dbReference>
<gene>
    <name evidence="2" type="ORF">ASNO1_34920</name>
</gene>
<evidence type="ECO:0008006" key="4">
    <source>
        <dbReference type="Google" id="ProtNLM"/>
    </source>
</evidence>